<gene>
    <name evidence="2" type="ORF">NQ317_019598</name>
</gene>
<evidence type="ECO:0000313" key="2">
    <source>
        <dbReference type="EMBL" id="KAJ8973291.1"/>
    </source>
</evidence>
<comment type="caution">
    <text evidence="2">The sequence shown here is derived from an EMBL/GenBank/DDBJ whole genome shotgun (WGS) entry which is preliminary data.</text>
</comment>
<dbReference type="PANTHER" id="PTHR46599">
    <property type="entry name" value="PIGGYBAC TRANSPOSABLE ELEMENT-DERIVED PROTEIN 4"/>
    <property type="match status" value="1"/>
</dbReference>
<dbReference type="PANTHER" id="PTHR46599:SF3">
    <property type="entry name" value="PIGGYBAC TRANSPOSABLE ELEMENT-DERIVED PROTEIN 4"/>
    <property type="match status" value="1"/>
</dbReference>
<proteinExistence type="predicted"/>
<keyword evidence="3" id="KW-1185">Reference proteome</keyword>
<sequence>MILFKGRSTHKKQYNPQKPIKRGYKIWCVADQLGYVCNFDVYQGVEVHKIVYFDNYFTSIPLLEKLCLKKYVSLWNHKIEPLKLMINLLKRGGFDYRYSNTNIGVFKWKDKSSGSLLATNFHVVKSHTEVKPKPDAQTVVHRLQSSYGRCGSCRLAKNHLRARNRWSKKWWAPSVLGFSLKWLLLTFIIYSQLQEVISTLEFRRSVSRGLMNMIVNAKS</sequence>
<organism evidence="2 3">
    <name type="scientific">Molorchus minor</name>
    <dbReference type="NCBI Taxonomy" id="1323400"/>
    <lineage>
        <taxon>Eukaryota</taxon>
        <taxon>Metazoa</taxon>
        <taxon>Ecdysozoa</taxon>
        <taxon>Arthropoda</taxon>
        <taxon>Hexapoda</taxon>
        <taxon>Insecta</taxon>
        <taxon>Pterygota</taxon>
        <taxon>Neoptera</taxon>
        <taxon>Endopterygota</taxon>
        <taxon>Coleoptera</taxon>
        <taxon>Polyphaga</taxon>
        <taxon>Cucujiformia</taxon>
        <taxon>Chrysomeloidea</taxon>
        <taxon>Cerambycidae</taxon>
        <taxon>Lamiinae</taxon>
        <taxon>Monochamini</taxon>
        <taxon>Molorchus</taxon>
    </lineage>
</organism>
<evidence type="ECO:0000259" key="1">
    <source>
        <dbReference type="Pfam" id="PF13843"/>
    </source>
</evidence>
<accession>A0ABQ9J598</accession>
<evidence type="ECO:0000313" key="3">
    <source>
        <dbReference type="Proteomes" id="UP001162164"/>
    </source>
</evidence>
<reference evidence="2" key="1">
    <citation type="journal article" date="2023" name="Insect Mol. Biol.">
        <title>Genome sequencing provides insights into the evolution of gene families encoding plant cell wall-degrading enzymes in longhorned beetles.</title>
        <authorList>
            <person name="Shin N.R."/>
            <person name="Okamura Y."/>
            <person name="Kirsch R."/>
            <person name="Pauchet Y."/>
        </authorList>
    </citation>
    <scope>NUCLEOTIDE SEQUENCE</scope>
    <source>
        <strain evidence="2">MMC_N1</strain>
    </source>
</reference>
<protein>
    <recommendedName>
        <fullName evidence="1">PiggyBac transposable element-derived protein domain-containing protein</fullName>
    </recommendedName>
</protein>
<feature type="domain" description="PiggyBac transposable element-derived protein" evidence="1">
    <location>
        <begin position="1"/>
        <end position="45"/>
    </location>
</feature>
<dbReference type="Pfam" id="PF13843">
    <property type="entry name" value="DDE_Tnp_1_7"/>
    <property type="match status" value="1"/>
</dbReference>
<dbReference type="InterPro" id="IPR029526">
    <property type="entry name" value="PGBD"/>
</dbReference>
<name>A0ABQ9J598_9CUCU</name>
<dbReference type="EMBL" id="JAPWTJ010001204">
    <property type="protein sequence ID" value="KAJ8973291.1"/>
    <property type="molecule type" value="Genomic_DNA"/>
</dbReference>
<dbReference type="Proteomes" id="UP001162164">
    <property type="component" value="Unassembled WGS sequence"/>
</dbReference>